<dbReference type="AlphaFoldDB" id="A0A4S2MQA2"/>
<evidence type="ECO:0000256" key="4">
    <source>
        <dbReference type="SAM" id="MobiDB-lite"/>
    </source>
</evidence>
<dbReference type="STRING" id="341454.A0A4S2MQA2"/>
<dbReference type="InterPro" id="IPR036291">
    <property type="entry name" value="NAD(P)-bd_dom_sf"/>
</dbReference>
<dbReference type="InterPro" id="IPR002347">
    <property type="entry name" value="SDR_fam"/>
</dbReference>
<evidence type="ECO:0000256" key="1">
    <source>
        <dbReference type="ARBA" id="ARBA00006484"/>
    </source>
</evidence>
<feature type="compositionally biased region" description="Low complexity" evidence="4">
    <location>
        <begin position="174"/>
        <end position="192"/>
    </location>
</feature>
<feature type="non-terminal residue" evidence="5">
    <location>
        <position position="283"/>
    </location>
</feature>
<dbReference type="PRINTS" id="PR00081">
    <property type="entry name" value="GDHRDH"/>
</dbReference>
<sequence>MPPLHHTASRHLRPPSIFHLPSTPRPSTTTTTNINKNNKNNKNNNSHCHPIRHQRTAMVNFNPTTDLPPGSLSGKVYVVTGGNTGLGLASVRALARAGGRVYLAARGEEKATSAIANIKLEIPDADVIYLHLDLTEPKSIIAAARRLQEADVRLDGLLNNAGIMMTPYETVAWPSDSSPSNSSPDSPSAAPLHIESHLSTNTLSHHLLTRLLLPLLRPHARIVNVSSAAHNFAFRGIPPLSPDETREAYLRSATKAERYGISKLAIIFHAQELSRREGVTAVA</sequence>
<proteinExistence type="inferred from homology"/>
<name>A0A4S2MQA2_9PEZI</name>
<feature type="region of interest" description="Disordered" evidence="4">
    <location>
        <begin position="1"/>
        <end position="49"/>
    </location>
</feature>
<dbReference type="OrthoDB" id="191139at2759"/>
<dbReference type="Gene3D" id="3.40.50.720">
    <property type="entry name" value="NAD(P)-binding Rossmann-like Domain"/>
    <property type="match status" value="1"/>
</dbReference>
<organism evidence="5 6">
    <name type="scientific">Ascodesmis nigricans</name>
    <dbReference type="NCBI Taxonomy" id="341454"/>
    <lineage>
        <taxon>Eukaryota</taxon>
        <taxon>Fungi</taxon>
        <taxon>Dikarya</taxon>
        <taxon>Ascomycota</taxon>
        <taxon>Pezizomycotina</taxon>
        <taxon>Pezizomycetes</taxon>
        <taxon>Pezizales</taxon>
        <taxon>Ascodesmidaceae</taxon>
        <taxon>Ascodesmis</taxon>
    </lineage>
</organism>
<evidence type="ECO:0000256" key="2">
    <source>
        <dbReference type="ARBA" id="ARBA00022857"/>
    </source>
</evidence>
<dbReference type="Pfam" id="PF00106">
    <property type="entry name" value="adh_short"/>
    <property type="match status" value="1"/>
</dbReference>
<dbReference type="InParanoid" id="A0A4S2MQA2"/>
<evidence type="ECO:0000313" key="6">
    <source>
        <dbReference type="Proteomes" id="UP000298138"/>
    </source>
</evidence>
<feature type="region of interest" description="Disordered" evidence="4">
    <location>
        <begin position="173"/>
        <end position="192"/>
    </location>
</feature>
<dbReference type="GO" id="GO:0016491">
    <property type="term" value="F:oxidoreductase activity"/>
    <property type="evidence" value="ECO:0007669"/>
    <property type="project" value="UniProtKB-KW"/>
</dbReference>
<feature type="compositionally biased region" description="Low complexity" evidence="4">
    <location>
        <begin position="28"/>
        <end position="45"/>
    </location>
</feature>
<keyword evidence="3" id="KW-0560">Oxidoreductase</keyword>
<dbReference type="EMBL" id="ML220132">
    <property type="protein sequence ID" value="TGZ79406.1"/>
    <property type="molecule type" value="Genomic_DNA"/>
</dbReference>
<protein>
    <submittedName>
        <fullName evidence="5">NAD(P)-binding protein</fullName>
    </submittedName>
</protein>
<dbReference type="SUPFAM" id="SSF51735">
    <property type="entry name" value="NAD(P)-binding Rossmann-fold domains"/>
    <property type="match status" value="1"/>
</dbReference>
<keyword evidence="2" id="KW-0521">NADP</keyword>
<dbReference type="Proteomes" id="UP000298138">
    <property type="component" value="Unassembled WGS sequence"/>
</dbReference>
<gene>
    <name evidence="5" type="ORF">EX30DRAFT_333516</name>
</gene>
<reference evidence="5 6" key="1">
    <citation type="submission" date="2019-04" db="EMBL/GenBank/DDBJ databases">
        <title>Comparative genomics and transcriptomics to analyze fruiting body development in filamentous ascomycetes.</title>
        <authorList>
            <consortium name="DOE Joint Genome Institute"/>
            <person name="Lutkenhaus R."/>
            <person name="Traeger S."/>
            <person name="Breuer J."/>
            <person name="Kuo A."/>
            <person name="Lipzen A."/>
            <person name="Pangilinan J."/>
            <person name="Dilworth D."/>
            <person name="Sandor L."/>
            <person name="Poggeler S."/>
            <person name="Barry K."/>
            <person name="Grigoriev I.V."/>
            <person name="Nowrousian M."/>
        </authorList>
    </citation>
    <scope>NUCLEOTIDE SEQUENCE [LARGE SCALE GENOMIC DNA]</scope>
    <source>
        <strain evidence="5 6">CBS 389.68</strain>
    </source>
</reference>
<dbReference type="PANTHER" id="PTHR24320">
    <property type="entry name" value="RETINOL DEHYDROGENASE"/>
    <property type="match status" value="1"/>
</dbReference>
<dbReference type="PANTHER" id="PTHR24320:SF282">
    <property type="entry name" value="WW DOMAIN-CONTAINING OXIDOREDUCTASE"/>
    <property type="match status" value="1"/>
</dbReference>
<evidence type="ECO:0000256" key="3">
    <source>
        <dbReference type="ARBA" id="ARBA00023002"/>
    </source>
</evidence>
<comment type="similarity">
    <text evidence="1">Belongs to the short-chain dehydrogenases/reductases (SDR) family.</text>
</comment>
<accession>A0A4S2MQA2</accession>
<evidence type="ECO:0000313" key="5">
    <source>
        <dbReference type="EMBL" id="TGZ79406.1"/>
    </source>
</evidence>
<keyword evidence="6" id="KW-1185">Reference proteome</keyword>